<dbReference type="PANTHER" id="PTHR30536:SF5">
    <property type="entry name" value="ALTRONATE DEHYDRATASE"/>
    <property type="match status" value="1"/>
</dbReference>
<dbReference type="Pfam" id="PF20629">
    <property type="entry name" value="GD_AH_C"/>
    <property type="match status" value="1"/>
</dbReference>
<dbReference type="Pfam" id="PF04295">
    <property type="entry name" value="GD_AH_second"/>
    <property type="match status" value="1"/>
</dbReference>
<comment type="caution">
    <text evidence="4">The sequence shown here is derived from an EMBL/GenBank/DDBJ whole genome shotgun (WGS) entry which is preliminary data.</text>
</comment>
<gene>
    <name evidence="4" type="ORF">E2980_20770</name>
</gene>
<name>A0A4Y8LUZ0_9BACL</name>
<evidence type="ECO:0000256" key="1">
    <source>
        <dbReference type="ARBA" id="ARBA00010986"/>
    </source>
</evidence>
<organism evidence="4 5">
    <name type="scientific">Cohnella luojiensis</name>
    <dbReference type="NCBI Taxonomy" id="652876"/>
    <lineage>
        <taxon>Bacteria</taxon>
        <taxon>Bacillati</taxon>
        <taxon>Bacillota</taxon>
        <taxon>Bacilli</taxon>
        <taxon>Bacillales</taxon>
        <taxon>Paenibacillaceae</taxon>
        <taxon>Cohnella</taxon>
    </lineage>
</organism>
<accession>A0A4Y8LUZ0</accession>
<dbReference type="InterPro" id="IPR044144">
    <property type="entry name" value="SAF_UxaA/GarD"/>
</dbReference>
<dbReference type="AlphaFoldDB" id="A0A4Y8LUZ0"/>
<sequence length="497" mass="54003">MSEWIRLSTNDHVVISLRAFSAGESIALEDGSLLTLKDEVPKGHKILTKPVTEGHDVLKFGYSIGKAKEALEPGVWVHTHNLGTGLRGFLDYAYEPASPVIQEEKPLRQTFQGYVRDNGEVGIRNEIWILNTVGCINKTCEIIANRANAEHRGRVDGVYHFAHPFGCSQLGDDLKHTQKLLASLANHPNAAGVLVVGLGCENNQIDSFKQVIGDFDPRRIKFMRSQDEEDELEVGLSLVGELVEYAESFKRETVPASKLKLGLKCGGSDGLSGITANPLVGSVSDRLIATGGTAILTEVPEMFGAETILMNRAADEEVFGRIVSLVNDFKQYFIRHDQEIYENPSPGNKAGGISTLEEKSLGCTQKGGHATVTDVIPYGERVSKTGLNLLEAPGNDLVSVTALSAGGAHIVLFTTGRGTPFGGPVPTVKLSTNSELAQRKKNWIDFDAGRLLEGKSMGELTEELWNRILDIASGDNRTHNETNGFREIAIFKDGVIL</sequence>
<dbReference type="Gene3D" id="2.30.130.110">
    <property type="match status" value="1"/>
</dbReference>
<comment type="similarity">
    <text evidence="1">Belongs to the UxaA family.</text>
</comment>
<dbReference type="SMART" id="SM00858">
    <property type="entry name" value="SAF"/>
    <property type="match status" value="1"/>
</dbReference>
<keyword evidence="5" id="KW-1185">Reference proteome</keyword>
<evidence type="ECO:0000313" key="4">
    <source>
        <dbReference type="EMBL" id="TFE22742.1"/>
    </source>
</evidence>
<proteinExistence type="inferred from homology"/>
<dbReference type="InterPro" id="IPR052172">
    <property type="entry name" value="UxaA_altronate/galactarate_dh"/>
</dbReference>
<reference evidence="4 5" key="1">
    <citation type="submission" date="2019-03" db="EMBL/GenBank/DDBJ databases">
        <title>Cohnella endophytica sp. nov., a novel endophytic bacterium isolated from bark of Sonneratia apetala.</title>
        <authorList>
            <person name="Tuo L."/>
        </authorList>
    </citation>
    <scope>NUCLEOTIDE SEQUENCE [LARGE SCALE GENOMIC DNA]</scope>
    <source>
        <strain evidence="4 5">CCTCC AB 208254</strain>
    </source>
</reference>
<dbReference type="GO" id="GO:0019698">
    <property type="term" value="P:D-galacturonate catabolic process"/>
    <property type="evidence" value="ECO:0007669"/>
    <property type="project" value="TreeGrafter"/>
</dbReference>
<dbReference type="OrthoDB" id="9804574at2"/>
<evidence type="ECO:0000313" key="5">
    <source>
        <dbReference type="Proteomes" id="UP000297900"/>
    </source>
</evidence>
<dbReference type="GO" id="GO:0016829">
    <property type="term" value="F:lyase activity"/>
    <property type="evidence" value="ECO:0007669"/>
    <property type="project" value="UniProtKB-KW"/>
</dbReference>
<dbReference type="PANTHER" id="PTHR30536">
    <property type="entry name" value="ALTRONATE/GALACTARATE DEHYDRATASE"/>
    <property type="match status" value="1"/>
</dbReference>
<dbReference type="InterPro" id="IPR013974">
    <property type="entry name" value="SAF"/>
</dbReference>
<dbReference type="InterPro" id="IPR007392">
    <property type="entry name" value="GD_AH_second"/>
</dbReference>
<dbReference type="Proteomes" id="UP000297900">
    <property type="component" value="Unassembled WGS sequence"/>
</dbReference>
<evidence type="ECO:0000256" key="2">
    <source>
        <dbReference type="ARBA" id="ARBA00023239"/>
    </source>
</evidence>
<protein>
    <submittedName>
        <fullName evidence="4">Altronate dehydratase</fullName>
    </submittedName>
</protein>
<evidence type="ECO:0000259" key="3">
    <source>
        <dbReference type="SMART" id="SM00858"/>
    </source>
</evidence>
<dbReference type="EMBL" id="SOMN01000041">
    <property type="protein sequence ID" value="TFE22742.1"/>
    <property type="molecule type" value="Genomic_DNA"/>
</dbReference>
<dbReference type="RefSeq" id="WP_135154165.1">
    <property type="nucleotide sequence ID" value="NZ_SOMN01000041.1"/>
</dbReference>
<keyword evidence="2" id="KW-0456">Lyase</keyword>
<dbReference type="CDD" id="cd11613">
    <property type="entry name" value="SAF_AH_GD"/>
    <property type="match status" value="1"/>
</dbReference>
<feature type="domain" description="SAF" evidence="3">
    <location>
        <begin position="11"/>
        <end position="83"/>
    </location>
</feature>
<dbReference type="InterPro" id="IPR048332">
    <property type="entry name" value="GD_AH_C"/>
</dbReference>